<organism evidence="3 4">
    <name type="scientific">Halorubrum vacuolatum</name>
    <name type="common">Natronobacterium vacuolatum</name>
    <dbReference type="NCBI Taxonomy" id="63740"/>
    <lineage>
        <taxon>Archaea</taxon>
        <taxon>Methanobacteriati</taxon>
        <taxon>Methanobacteriota</taxon>
        <taxon>Stenosarchaea group</taxon>
        <taxon>Halobacteria</taxon>
        <taxon>Halobacteriales</taxon>
        <taxon>Haloferacaceae</taxon>
        <taxon>Halorubrum</taxon>
    </lineage>
</organism>
<evidence type="ECO:0000313" key="4">
    <source>
        <dbReference type="Proteomes" id="UP000198397"/>
    </source>
</evidence>
<evidence type="ECO:0000259" key="2">
    <source>
        <dbReference type="Pfam" id="PF00149"/>
    </source>
</evidence>
<reference evidence="3 4" key="1">
    <citation type="submission" date="2017-06" db="EMBL/GenBank/DDBJ databases">
        <authorList>
            <person name="Kim H.J."/>
            <person name="Triplett B.A."/>
        </authorList>
    </citation>
    <scope>NUCLEOTIDE SEQUENCE [LARGE SCALE GENOMIC DNA]</scope>
    <source>
        <strain evidence="3 4">DSM 8800</strain>
    </source>
</reference>
<feature type="domain" description="Calcineurin-like phosphoesterase" evidence="2">
    <location>
        <begin position="4"/>
        <end position="198"/>
    </location>
</feature>
<name>A0A238YHQ7_HALVU</name>
<evidence type="ECO:0000256" key="1">
    <source>
        <dbReference type="ARBA" id="ARBA00022801"/>
    </source>
</evidence>
<dbReference type="Pfam" id="PF00149">
    <property type="entry name" value="Metallophos"/>
    <property type="match status" value="1"/>
</dbReference>
<proteinExistence type="predicted"/>
<dbReference type="PANTHER" id="PTHR30337:SF7">
    <property type="entry name" value="PHOSPHOESTERASE"/>
    <property type="match status" value="1"/>
</dbReference>
<dbReference type="PANTHER" id="PTHR30337">
    <property type="entry name" value="COMPONENT OF ATP-DEPENDENT DSDNA EXONUCLEASE"/>
    <property type="match status" value="1"/>
</dbReference>
<dbReference type="InterPro" id="IPR050535">
    <property type="entry name" value="DNA_Repair-Maintenance_Comp"/>
</dbReference>
<dbReference type="Gene3D" id="3.60.21.10">
    <property type="match status" value="1"/>
</dbReference>
<sequence length="449" mass="50176">MGVRFLHAADLHLGSPLESVTDKQRTDELHRATHDALKRIISLAIDREVEFVVVSGDLYDKRARSVEANDFLVQQFERLNERDVPCYIVHGNHDPLYDGAERLDWPENVHVFSADGVEIIEHPGEEHTTARLLGQSYGQQWVSETLSDEYTPPDSTVPNIGLLHTGLNPDGRKYAPCSPSDLAAKEIDYWALGHIHTPGRIAGANAAYAGIPQGRHIGEAGVGGCYIVEVEPNASPELAFLPTSPVVWHEIEIDIGTAKTGDGKQVGTLSELVSCVVDRCQEVRNTGYTELAERVLDVPVSDVEWEPTGVIFRLNLVGRGAVHDQLDEEAIPWLQTQIGERLPSGTSTVWIESIRDRTSPPLPDDETLREEDETIDELHALVEELRTQQEVQQDLRETVGEVWEWTPAEETEDLPEDRLVLNEDRLDDLIDSALRRATDRIALEHYNVD</sequence>
<gene>
    <name evidence="3" type="ORF">SAMN06264855_1431</name>
</gene>
<dbReference type="SUPFAM" id="SSF56300">
    <property type="entry name" value="Metallo-dependent phosphatases"/>
    <property type="match status" value="1"/>
</dbReference>
<dbReference type="EMBL" id="FZNQ01000043">
    <property type="protein sequence ID" value="SNR70251.1"/>
    <property type="molecule type" value="Genomic_DNA"/>
</dbReference>
<protein>
    <submittedName>
        <fullName evidence="3">DNA repair exonuclease SbcCD nuclease subunit</fullName>
    </submittedName>
</protein>
<dbReference type="RefSeq" id="WP_089386087.1">
    <property type="nucleotide sequence ID" value="NZ_FZNQ01000043.1"/>
</dbReference>
<dbReference type="OrthoDB" id="11638at2157"/>
<keyword evidence="4" id="KW-1185">Reference proteome</keyword>
<dbReference type="AlphaFoldDB" id="A0A238YHQ7"/>
<dbReference type="InterPro" id="IPR041796">
    <property type="entry name" value="Mre11_N"/>
</dbReference>
<evidence type="ECO:0000313" key="3">
    <source>
        <dbReference type="EMBL" id="SNR70251.1"/>
    </source>
</evidence>
<dbReference type="InterPro" id="IPR004843">
    <property type="entry name" value="Calcineurin-like_PHP"/>
</dbReference>
<keyword evidence="1" id="KW-0378">Hydrolase</keyword>
<dbReference type="InterPro" id="IPR029052">
    <property type="entry name" value="Metallo-depent_PP-like"/>
</dbReference>
<dbReference type="Proteomes" id="UP000198397">
    <property type="component" value="Unassembled WGS sequence"/>
</dbReference>
<dbReference type="GO" id="GO:0004527">
    <property type="term" value="F:exonuclease activity"/>
    <property type="evidence" value="ECO:0007669"/>
    <property type="project" value="UniProtKB-KW"/>
</dbReference>
<keyword evidence="3" id="KW-0540">Nuclease</keyword>
<dbReference type="CDD" id="cd00840">
    <property type="entry name" value="MPP_Mre11_N"/>
    <property type="match status" value="1"/>
</dbReference>
<accession>A0A238YHQ7</accession>
<keyword evidence="3" id="KW-0269">Exonuclease</keyword>